<keyword evidence="4" id="KW-1185">Reference proteome</keyword>
<sequence>MRAPLVLGLAQPLLTSFDVVANVAAHAAAVRSAGARVVVFPEMSLTGYEFTAPPLAPHDPRLAPLVEACAATGALALAGAPVAGDDGRRHVGMLAVDGTGARVVYRKQYLGGAEPEHYAPGPGPVVLDVDGWRLGLAICKDTGVPQHAADTVSLGADGRRVDAYVAGVLETAEDAEVQPGRARRITAAHSVWVALASYAGSTGGGFDVAAGGSGLWSPDGEPVARAGTEPGEVLVVTLAD</sequence>
<name>A0ABP6T190_9ACTN</name>
<keyword evidence="1 3" id="KW-0378">Hydrolase</keyword>
<gene>
    <name evidence="3" type="ORF">GCM10020369_40230</name>
</gene>
<comment type="caution">
    <text evidence="3">The sequence shown here is derived from an EMBL/GenBank/DDBJ whole genome shotgun (WGS) entry which is preliminary data.</text>
</comment>
<dbReference type="CDD" id="cd07197">
    <property type="entry name" value="nitrilase"/>
    <property type="match status" value="1"/>
</dbReference>
<protein>
    <submittedName>
        <fullName evidence="3">Carbon-nitrogen hydrolase family protein</fullName>
    </submittedName>
</protein>
<dbReference type="Pfam" id="PF00795">
    <property type="entry name" value="CN_hydrolase"/>
    <property type="match status" value="1"/>
</dbReference>
<organism evidence="3 4">
    <name type="scientific">Cryptosporangium minutisporangium</name>
    <dbReference type="NCBI Taxonomy" id="113569"/>
    <lineage>
        <taxon>Bacteria</taxon>
        <taxon>Bacillati</taxon>
        <taxon>Actinomycetota</taxon>
        <taxon>Actinomycetes</taxon>
        <taxon>Cryptosporangiales</taxon>
        <taxon>Cryptosporangiaceae</taxon>
        <taxon>Cryptosporangium</taxon>
    </lineage>
</organism>
<proteinExistence type="predicted"/>
<evidence type="ECO:0000313" key="4">
    <source>
        <dbReference type="Proteomes" id="UP001501676"/>
    </source>
</evidence>
<dbReference type="InterPro" id="IPR003010">
    <property type="entry name" value="C-N_Hydrolase"/>
</dbReference>
<dbReference type="InterPro" id="IPR036526">
    <property type="entry name" value="C-N_Hydrolase_sf"/>
</dbReference>
<dbReference type="PANTHER" id="PTHR43674:SF2">
    <property type="entry name" value="BETA-UREIDOPROPIONASE"/>
    <property type="match status" value="1"/>
</dbReference>
<dbReference type="GO" id="GO:0016787">
    <property type="term" value="F:hydrolase activity"/>
    <property type="evidence" value="ECO:0007669"/>
    <property type="project" value="UniProtKB-KW"/>
</dbReference>
<reference evidence="4" key="1">
    <citation type="journal article" date="2019" name="Int. J. Syst. Evol. Microbiol.">
        <title>The Global Catalogue of Microorganisms (GCM) 10K type strain sequencing project: providing services to taxonomists for standard genome sequencing and annotation.</title>
        <authorList>
            <consortium name="The Broad Institute Genomics Platform"/>
            <consortium name="The Broad Institute Genome Sequencing Center for Infectious Disease"/>
            <person name="Wu L."/>
            <person name="Ma J."/>
        </authorList>
    </citation>
    <scope>NUCLEOTIDE SEQUENCE [LARGE SCALE GENOMIC DNA]</scope>
    <source>
        <strain evidence="4">JCM 9458</strain>
    </source>
</reference>
<evidence type="ECO:0000256" key="1">
    <source>
        <dbReference type="ARBA" id="ARBA00022801"/>
    </source>
</evidence>
<evidence type="ECO:0000313" key="3">
    <source>
        <dbReference type="EMBL" id="GAA3389581.1"/>
    </source>
</evidence>
<accession>A0ABP6T190</accession>
<dbReference type="RefSeq" id="WP_345729706.1">
    <property type="nucleotide sequence ID" value="NZ_BAAAYN010000025.1"/>
</dbReference>
<dbReference type="Gene3D" id="3.60.110.10">
    <property type="entry name" value="Carbon-nitrogen hydrolase"/>
    <property type="match status" value="1"/>
</dbReference>
<dbReference type="SUPFAM" id="SSF56317">
    <property type="entry name" value="Carbon-nitrogen hydrolase"/>
    <property type="match status" value="1"/>
</dbReference>
<evidence type="ECO:0000259" key="2">
    <source>
        <dbReference type="PROSITE" id="PS50263"/>
    </source>
</evidence>
<dbReference type="EMBL" id="BAAAYN010000025">
    <property type="protein sequence ID" value="GAA3389581.1"/>
    <property type="molecule type" value="Genomic_DNA"/>
</dbReference>
<dbReference type="InterPro" id="IPR050345">
    <property type="entry name" value="Aliph_Amidase/BUP"/>
</dbReference>
<dbReference type="PANTHER" id="PTHR43674">
    <property type="entry name" value="NITRILASE C965.09-RELATED"/>
    <property type="match status" value="1"/>
</dbReference>
<dbReference type="Proteomes" id="UP001501676">
    <property type="component" value="Unassembled WGS sequence"/>
</dbReference>
<feature type="domain" description="CN hydrolase" evidence="2">
    <location>
        <begin position="5"/>
        <end position="240"/>
    </location>
</feature>
<dbReference type="PROSITE" id="PS50263">
    <property type="entry name" value="CN_HYDROLASE"/>
    <property type="match status" value="1"/>
</dbReference>